<gene>
    <name evidence="1" type="ORF">QE152_g3640</name>
</gene>
<protein>
    <submittedName>
        <fullName evidence="1">Uncharacterized protein</fullName>
    </submittedName>
</protein>
<keyword evidence="2" id="KW-1185">Reference proteome</keyword>
<dbReference type="AlphaFoldDB" id="A0AAW1N624"/>
<evidence type="ECO:0000313" key="2">
    <source>
        <dbReference type="Proteomes" id="UP001458880"/>
    </source>
</evidence>
<comment type="caution">
    <text evidence="1">The sequence shown here is derived from an EMBL/GenBank/DDBJ whole genome shotgun (WGS) entry which is preliminary data.</text>
</comment>
<organism evidence="1 2">
    <name type="scientific">Popillia japonica</name>
    <name type="common">Japanese beetle</name>
    <dbReference type="NCBI Taxonomy" id="7064"/>
    <lineage>
        <taxon>Eukaryota</taxon>
        <taxon>Metazoa</taxon>
        <taxon>Ecdysozoa</taxon>
        <taxon>Arthropoda</taxon>
        <taxon>Hexapoda</taxon>
        <taxon>Insecta</taxon>
        <taxon>Pterygota</taxon>
        <taxon>Neoptera</taxon>
        <taxon>Endopterygota</taxon>
        <taxon>Coleoptera</taxon>
        <taxon>Polyphaga</taxon>
        <taxon>Scarabaeiformia</taxon>
        <taxon>Scarabaeidae</taxon>
        <taxon>Rutelinae</taxon>
        <taxon>Popillia</taxon>
    </lineage>
</organism>
<name>A0AAW1N624_POPJA</name>
<dbReference type="Proteomes" id="UP001458880">
    <property type="component" value="Unassembled WGS sequence"/>
</dbReference>
<sequence>MDQVNLTLEIWQYYQGNKMDQVNLTLEIWQQRWRRTNMKTLRTKVLILHIRKTNCKHRNVEYYGERVVMTAVSTVKQQTSWSTQFLCWAMVG</sequence>
<accession>A0AAW1N624</accession>
<dbReference type="EMBL" id="JASPKY010000015">
    <property type="protein sequence ID" value="KAK9753259.1"/>
    <property type="molecule type" value="Genomic_DNA"/>
</dbReference>
<evidence type="ECO:0000313" key="1">
    <source>
        <dbReference type="EMBL" id="KAK9753259.1"/>
    </source>
</evidence>
<reference evidence="1 2" key="1">
    <citation type="journal article" date="2024" name="BMC Genomics">
        <title>De novo assembly and annotation of Popillia japonica's genome with initial clues to its potential as an invasive pest.</title>
        <authorList>
            <person name="Cucini C."/>
            <person name="Boschi S."/>
            <person name="Funari R."/>
            <person name="Cardaioli E."/>
            <person name="Iannotti N."/>
            <person name="Marturano G."/>
            <person name="Paoli F."/>
            <person name="Bruttini M."/>
            <person name="Carapelli A."/>
            <person name="Frati F."/>
            <person name="Nardi F."/>
        </authorList>
    </citation>
    <scope>NUCLEOTIDE SEQUENCE [LARGE SCALE GENOMIC DNA]</scope>
    <source>
        <strain evidence="1">DMR45628</strain>
    </source>
</reference>
<proteinExistence type="predicted"/>